<evidence type="ECO:0000313" key="4">
    <source>
        <dbReference type="Proteomes" id="UP001354989"/>
    </source>
</evidence>
<evidence type="ECO:0000259" key="2">
    <source>
        <dbReference type="Pfam" id="PF05532"/>
    </source>
</evidence>
<name>A0ABM7VII6_9BACT</name>
<evidence type="ECO:0000256" key="1">
    <source>
        <dbReference type="ARBA" id="ARBA00009129"/>
    </source>
</evidence>
<reference evidence="3 4" key="1">
    <citation type="submission" date="2021-12" db="EMBL/GenBank/DDBJ databases">
        <title>Genome sequencing of bacteria with rrn-lacking chromosome and rrn-plasmid.</title>
        <authorList>
            <person name="Anda M."/>
            <person name="Iwasaki W."/>
        </authorList>
    </citation>
    <scope>NUCLEOTIDE SEQUENCE [LARGE SCALE GENOMIC DNA]</scope>
    <source>
        <strain evidence="3 4">NBRC 101262</strain>
        <plasmid evidence="3 4">pPP1</plasmid>
    </source>
</reference>
<comment type="similarity">
    <text evidence="1">Belongs to the UPF0337 (CsbD) family.</text>
</comment>
<protein>
    <recommendedName>
        <fullName evidence="2">CsbD-like domain-containing protein</fullName>
    </recommendedName>
</protein>
<sequence length="64" mass="7291">MNDLQFKGNWNDAKGKLKQQYGEFVDDDSMYAEGSLDRLIGALQEKTGKTKEAIKEEMNKLFSS</sequence>
<dbReference type="RefSeq" id="WP_332921216.1">
    <property type="nucleotide sequence ID" value="NZ_AP025293.1"/>
</dbReference>
<gene>
    <name evidence="3" type="ORF">PEPS_30670</name>
</gene>
<dbReference type="Pfam" id="PF05532">
    <property type="entry name" value="CsbD"/>
    <property type="match status" value="1"/>
</dbReference>
<dbReference type="InterPro" id="IPR008462">
    <property type="entry name" value="CsbD"/>
</dbReference>
<geneLocation type="plasmid" evidence="3 4">
    <name>pPP1</name>
</geneLocation>
<accession>A0ABM7VII6</accession>
<dbReference type="EMBL" id="AP025293">
    <property type="protein sequence ID" value="BDD00787.1"/>
    <property type="molecule type" value="Genomic_DNA"/>
</dbReference>
<keyword evidence="4" id="KW-1185">Reference proteome</keyword>
<proteinExistence type="inferred from homology"/>
<dbReference type="InterPro" id="IPR050423">
    <property type="entry name" value="UPF0337_stress_rsp"/>
</dbReference>
<dbReference type="Proteomes" id="UP001354989">
    <property type="component" value="Plasmid pPP1"/>
</dbReference>
<evidence type="ECO:0000313" key="3">
    <source>
        <dbReference type="EMBL" id="BDD00787.1"/>
    </source>
</evidence>
<dbReference type="Gene3D" id="1.10.1470.10">
    <property type="entry name" value="YjbJ"/>
    <property type="match status" value="1"/>
</dbReference>
<dbReference type="SUPFAM" id="SSF69047">
    <property type="entry name" value="Hypothetical protein YjbJ"/>
    <property type="match status" value="1"/>
</dbReference>
<dbReference type="PANTHER" id="PTHR34977:SF1">
    <property type="entry name" value="UPF0337 PROTEIN YJBJ"/>
    <property type="match status" value="1"/>
</dbReference>
<keyword evidence="3" id="KW-0614">Plasmid</keyword>
<feature type="domain" description="CsbD-like" evidence="2">
    <location>
        <begin position="5"/>
        <end position="56"/>
    </location>
</feature>
<organism evidence="3 4">
    <name type="scientific">Persicobacter psychrovividus</name>
    <dbReference type="NCBI Taxonomy" id="387638"/>
    <lineage>
        <taxon>Bacteria</taxon>
        <taxon>Pseudomonadati</taxon>
        <taxon>Bacteroidota</taxon>
        <taxon>Cytophagia</taxon>
        <taxon>Cytophagales</taxon>
        <taxon>Persicobacteraceae</taxon>
        <taxon>Persicobacter</taxon>
    </lineage>
</organism>
<dbReference type="PANTHER" id="PTHR34977">
    <property type="entry name" value="UPF0337 PROTEIN YJBJ"/>
    <property type="match status" value="1"/>
</dbReference>
<dbReference type="InterPro" id="IPR036629">
    <property type="entry name" value="YjbJ_sf"/>
</dbReference>